<dbReference type="SUPFAM" id="SSF117070">
    <property type="entry name" value="LEA14-like"/>
    <property type="match status" value="1"/>
</dbReference>
<reference evidence="3 4" key="1">
    <citation type="submission" date="2018-03" db="EMBL/GenBank/DDBJ databases">
        <authorList>
            <person name="Guldener U."/>
        </authorList>
    </citation>
    <scope>NUCLEOTIDE SEQUENCE [LARGE SCALE GENOMIC DNA]</scope>
    <source>
        <strain evidence="3 4">DAOM196992</strain>
    </source>
</reference>
<sequence>MADNGYGSRENLRRRSGPSPTFDSGAPAGGFYQPGQPIGFLKARGTPYEKKYLSRKLGFCCLFVAPGFILVTLVITLVPVLYAIGNHALHTSSLHVYASNITSPGNASFPLTLEGQVKKTGIFPAHLYFREPVQVFWVTPPEEGLREVNLGQFNLDYIGVAAGHGRIKQASNFIINDQAAFGSFARFLITQPEFTWKLRCGNVHVEAFSFLPTYKNLKFSKNIIIKGFNNFENVGILDFQLPGDDPQGGVTLQVTTSLTNPSPFGVEIGTLAVDLYYKGMYLGPASTSNLNVTAGTNIITLSGRLIPHNTNQTELDLLGELFTGYINGQTLPTEARGVSATQADGSKVAWLSEGITALTIAVPLKAPEPISPIKSITIGSLALVYTPETAFSPTAFSSALSATLGLPFGFSLNIVSTANTITLLYNGAQVGTIQGAYSNTTTKLDLISAGQTAGTLDLTLPPSLLTLPNQTEAAKTELENFQKYFTFSSGTGIRLQGAARALTDTPLGRVVLNGILFDVDSGILGLQGLTAYPTIINTVDVVGGSRDGINLVVGTTLVNPSNLNLTIGDSILQLAKDGSTLGTVTLPNLNLMQGRNDINATSVFNPNVSPQGYETLNRFISGQDTLLDINGFQGSSQVESLVPALSALRLNATLPGLTSSLVKSANLTVLDTTGITDDVANSVVFLANPFTSPLTITRIRSNVTSHGIFVASIDTPLNFAAAGKATTQSPPIPLSLNLYPPDIFGLVRALAVQSGQNPAYIDGVVQLGGYTLTPATEANTMTRRSLEERAFGGEDGDEASDTFDLFEDDEMAQTLAGVGNNAAALADMAAREQEAPAWRYVKRDEDLSALEPAPKALSSHEVRQALLQKRDNLYTGFDLPTYISRGFSVATANLEIASDAQIGDYSTQLTFSQSNVPLGTDVTLNKLLPVLAGPIVQKIVDGAILAIDRVTILDPQPNSFRTALQGTITNAGPFDAVIQFTEGLTISWEGRPLGQIAFPNVSLAGDVGATLELEAQFAVADVGYLTEFTKYLLTQQSFVWNIAGKGLKVSALGIAVPDVTISKDVILSGFNGLKNSVIINSFDLPSNDPAGGIRLTADTTIYNPSQVGVQLSRFGVGITRNGSYIGPSAAESEFVLQALAVTTLPLVGRLVPQTSDAGLAALSEIFTNFVGGVNTDVTINGDYAGPDSVRWLNDGIKVLQTIVALPAQKFTVIRSISLNQLSLFFTPQTAWSPSTSSTNTTSNFFIPFAFPIDIQQVGGGFIANYLNRDVAVLDIPLSPSITDVVARILTLMFTNVPFAVYGDQHPAFSQFLADTTAGTQVRFNLNGKADTKANTAAGLVSITNIPFNVDTNILGLQNLGARPVTVSDLDVYHGYPSYLLIKITATLFNPSDITIGTGDVVFDLYFMGKKIGTANIYNLVLVPGENRVPTDVKYSPQGAANVAAGQMLLENYVQGIVSDTIIQGTRDTTPIESLKQALSGISLKASIPPLNQLLIIQAALVIPKDIAQSGFAQATFMLQNPFTASINLLQVKADASYQGIFLGEINENLRRRVISAPGKTTIESYPLPFKFNLDPKTLIRFVSAAAANTGTSLGPLPPLFDQVLAQESTDTTVSPYPDDSPPPCSSGNQFDVQGAVLRLLQGLTTTLNVESTVKLDDYQTDLNFVQQPVPTKTDQTALYLLGPAGAPIVQNLVNQATLTVAIANVTEVTNTGFKVDLQGALLGTGPFDAYIEFPEPLTVTWQGSDIATLSLPPICAFANEGVPNLVTSGQLQITNLRRFTDFATYILHNPGFQWTVSSRKLRVRALGIAFSNVIISKNIDFKAFNNLPGVETFNFDIPGETSNSLIIQTGARIPSPATLGIQLDTANFEIFFMGTDIGPVNSRNLFLAALTTTTTELYGQITAKSGQGLANTGILFTNFLQGKDQILQVKGVSVVTQANGNQPVNWLSAAFRTLTLDVLLPGKIYQIIYSITISDLTVKLIGNPADSYTVPSGSNSTIATFANPFMFSLQPIQAAPAIQIVYNGGDTARLNLPKSNVQAGTSRGPQDFQILQLMWRDEPIVAGDRPNFQAFFAQLTDTPRGTFDLRGSTDVVARTVIGDIPIGGIPFNVTTTLTGINSFNGVTSLSDVMVSSGSPDFIWIPLKVTLFNPSNLTVFTNEVFLPVLFLDTFVGRAEIPVLGLIPGNNLVQSYFYYAPTNANDTNAQLLLNRYVQPALSDGKSPQSADLVIDGSRGPQTNLTPYDSLRPALAGVKLTTTLQGVALRIVTQVNVYIGLETLLSGIGNIILGKAAPTTVEITISLVNQLDTNLYLDGLQTSAKIAGSNPKDASNPDATVSYTFPNPLAVPAKGGTATSGRIPNVVLTQGLLGSLDVIGKNLDLYNQITANLGQSAGDSYRIPALIYNELDVPATYFIDASPLPIQLPLIGGLDDLIGLLGELGAAPGIAQLLGQLAQGGLLGGVTGVGAQLLCGLSGIPAVGGILGGLLGGIQRNASCPGAPPAPTTASSSATTNLLSSATSALASGAGAATSAVGSVASEAAGAVTSAVAAVPSAVESGAAAVTSAAGAAVTGDSNPLAPVLSGLGIGRRDAAPTPPAQAWGHGPYQRMREM</sequence>
<keyword evidence="2" id="KW-0472">Membrane</keyword>
<feature type="region of interest" description="Disordered" evidence="1">
    <location>
        <begin position="1"/>
        <end position="26"/>
    </location>
</feature>
<keyword evidence="4" id="KW-1185">Reference proteome</keyword>
<evidence type="ECO:0000256" key="1">
    <source>
        <dbReference type="SAM" id="MobiDB-lite"/>
    </source>
</evidence>
<dbReference type="OrthoDB" id="10039566at2759"/>
<dbReference type="InterPro" id="IPR022185">
    <property type="entry name" value="DUF3712"/>
</dbReference>
<feature type="region of interest" description="Disordered" evidence="1">
    <location>
        <begin position="2585"/>
        <end position="2608"/>
    </location>
</feature>
<dbReference type="Proteomes" id="UP000323386">
    <property type="component" value="Unassembled WGS sequence"/>
</dbReference>
<keyword evidence="2" id="KW-1133">Transmembrane helix</keyword>
<name>A0A5C3F3Y3_9BASI</name>
<gene>
    <name evidence="3" type="ORF">PSFLO_03636</name>
</gene>
<protein>
    <submittedName>
        <fullName evidence="3">Probable conserved hypothetical Ustilago-specific protein</fullName>
    </submittedName>
</protein>
<evidence type="ECO:0000313" key="4">
    <source>
        <dbReference type="Proteomes" id="UP000323386"/>
    </source>
</evidence>
<dbReference type="Pfam" id="PF12505">
    <property type="entry name" value="DUF3712"/>
    <property type="match status" value="6"/>
</dbReference>
<dbReference type="InterPro" id="IPR046368">
    <property type="entry name" value="Tag1"/>
</dbReference>
<proteinExistence type="predicted"/>
<dbReference type="PANTHER" id="PTHR35895:SF1">
    <property type="entry name" value="LIPID-BINDING SERUM GLYCOPROTEIN C-TERMINAL DOMAIN-CONTAINING PROTEIN"/>
    <property type="match status" value="1"/>
</dbReference>
<dbReference type="GO" id="GO:0000329">
    <property type="term" value="C:fungal-type vacuole membrane"/>
    <property type="evidence" value="ECO:0007669"/>
    <property type="project" value="InterPro"/>
</dbReference>
<evidence type="ECO:0000313" key="3">
    <source>
        <dbReference type="EMBL" id="SPO38159.1"/>
    </source>
</evidence>
<keyword evidence="2" id="KW-0812">Transmembrane</keyword>
<evidence type="ECO:0000256" key="2">
    <source>
        <dbReference type="SAM" id="Phobius"/>
    </source>
</evidence>
<organism evidence="3 4">
    <name type="scientific">Pseudozyma flocculosa</name>
    <dbReference type="NCBI Taxonomy" id="84751"/>
    <lineage>
        <taxon>Eukaryota</taxon>
        <taxon>Fungi</taxon>
        <taxon>Dikarya</taxon>
        <taxon>Basidiomycota</taxon>
        <taxon>Ustilaginomycotina</taxon>
        <taxon>Ustilaginomycetes</taxon>
        <taxon>Ustilaginales</taxon>
        <taxon>Ustilaginaceae</taxon>
        <taxon>Pseudozyma</taxon>
    </lineage>
</organism>
<dbReference type="EMBL" id="OOIP01000009">
    <property type="protein sequence ID" value="SPO38159.1"/>
    <property type="molecule type" value="Genomic_DNA"/>
</dbReference>
<accession>A0A5C3F3Y3</accession>
<feature type="transmembrane region" description="Helical" evidence="2">
    <location>
        <begin position="57"/>
        <end position="84"/>
    </location>
</feature>
<dbReference type="PANTHER" id="PTHR35895">
    <property type="entry name" value="CHROMOSOME 16, WHOLE GENOME SHOTGUN SEQUENCE"/>
    <property type="match status" value="1"/>
</dbReference>